<reference evidence="7" key="1">
    <citation type="journal article" date="2020" name="mSystems">
        <title>Genome- and Community-Level Interaction Insights into Carbon Utilization and Element Cycling Functions of Hydrothermarchaeota in Hydrothermal Sediment.</title>
        <authorList>
            <person name="Zhou Z."/>
            <person name="Liu Y."/>
            <person name="Xu W."/>
            <person name="Pan J."/>
            <person name="Luo Z.H."/>
            <person name="Li M."/>
        </authorList>
    </citation>
    <scope>NUCLEOTIDE SEQUENCE [LARGE SCALE GENOMIC DNA]</scope>
    <source>
        <strain evidence="7">SpSt-477</strain>
    </source>
</reference>
<dbReference type="PANTHER" id="PTHR33867">
    <property type="entry name" value="RIBOSOME MATURATION FACTOR RIMP"/>
    <property type="match status" value="1"/>
</dbReference>
<dbReference type="FunFam" id="3.30.300.70:FF:000001">
    <property type="entry name" value="Ribosome maturation factor RimP"/>
    <property type="match status" value="1"/>
</dbReference>
<dbReference type="GO" id="GO:0000028">
    <property type="term" value="P:ribosomal small subunit assembly"/>
    <property type="evidence" value="ECO:0007669"/>
    <property type="project" value="TreeGrafter"/>
</dbReference>
<comment type="caution">
    <text evidence="7">The sequence shown here is derived from an EMBL/GenBank/DDBJ whole genome shotgun (WGS) entry which is preliminary data.</text>
</comment>
<dbReference type="SUPFAM" id="SSF74942">
    <property type="entry name" value="YhbC-like, C-terminal domain"/>
    <property type="match status" value="1"/>
</dbReference>
<feature type="region of interest" description="Disordered" evidence="4">
    <location>
        <begin position="1"/>
        <end position="20"/>
    </location>
</feature>
<dbReference type="EMBL" id="DSUH01000394">
    <property type="protein sequence ID" value="HGU34587.1"/>
    <property type="molecule type" value="Genomic_DNA"/>
</dbReference>
<evidence type="ECO:0000256" key="3">
    <source>
        <dbReference type="HAMAP-Rule" id="MF_01077"/>
    </source>
</evidence>
<dbReference type="GO" id="GO:0005829">
    <property type="term" value="C:cytosol"/>
    <property type="evidence" value="ECO:0007669"/>
    <property type="project" value="TreeGrafter"/>
</dbReference>
<evidence type="ECO:0000256" key="4">
    <source>
        <dbReference type="SAM" id="MobiDB-lite"/>
    </source>
</evidence>
<protein>
    <recommendedName>
        <fullName evidence="3">Ribosome maturation factor RimP</fullName>
    </recommendedName>
</protein>
<gene>
    <name evidence="3" type="primary">rimP</name>
    <name evidence="7" type="ORF">ENS29_17340</name>
</gene>
<evidence type="ECO:0000259" key="5">
    <source>
        <dbReference type="Pfam" id="PF02576"/>
    </source>
</evidence>
<evidence type="ECO:0000259" key="6">
    <source>
        <dbReference type="Pfam" id="PF17384"/>
    </source>
</evidence>
<dbReference type="InterPro" id="IPR028998">
    <property type="entry name" value="RimP_C"/>
</dbReference>
<dbReference type="CDD" id="cd01734">
    <property type="entry name" value="YlxS_C"/>
    <property type="match status" value="1"/>
</dbReference>
<dbReference type="SUPFAM" id="SSF75420">
    <property type="entry name" value="YhbC-like, N-terminal domain"/>
    <property type="match status" value="1"/>
</dbReference>
<dbReference type="InterPro" id="IPR003728">
    <property type="entry name" value="Ribosome_maturation_RimP"/>
</dbReference>
<keyword evidence="2 3" id="KW-0690">Ribosome biogenesis</keyword>
<comment type="subcellular location">
    <subcellularLocation>
        <location evidence="3">Cytoplasm</location>
    </subcellularLocation>
</comment>
<evidence type="ECO:0000313" key="7">
    <source>
        <dbReference type="EMBL" id="HGU34587.1"/>
    </source>
</evidence>
<name>A0A7C4RUY1_9BACT</name>
<accession>A0A7C4RUY1</accession>
<dbReference type="InterPro" id="IPR035956">
    <property type="entry name" value="RimP_N_sf"/>
</dbReference>
<dbReference type="HAMAP" id="MF_01077">
    <property type="entry name" value="RimP"/>
    <property type="match status" value="1"/>
</dbReference>
<dbReference type="Pfam" id="PF17384">
    <property type="entry name" value="DUF150_C"/>
    <property type="match status" value="1"/>
</dbReference>
<comment type="function">
    <text evidence="3">Required for maturation of 30S ribosomal subunits.</text>
</comment>
<feature type="domain" description="Ribosome maturation factor RimP C-terminal" evidence="6">
    <location>
        <begin position="114"/>
        <end position="177"/>
    </location>
</feature>
<dbReference type="InterPro" id="IPR036847">
    <property type="entry name" value="RimP_C_sf"/>
</dbReference>
<comment type="similarity">
    <text evidence="3">Belongs to the RimP family.</text>
</comment>
<dbReference type="GO" id="GO:0006412">
    <property type="term" value="P:translation"/>
    <property type="evidence" value="ECO:0007669"/>
    <property type="project" value="TreeGrafter"/>
</dbReference>
<keyword evidence="1 3" id="KW-0963">Cytoplasm</keyword>
<dbReference type="PANTHER" id="PTHR33867:SF1">
    <property type="entry name" value="RIBOSOME MATURATION FACTOR RIMP"/>
    <property type="match status" value="1"/>
</dbReference>
<dbReference type="InterPro" id="IPR028989">
    <property type="entry name" value="RimP_N"/>
</dbReference>
<dbReference type="Gene3D" id="3.30.300.70">
    <property type="entry name" value="RimP-like superfamily, N-terminal"/>
    <property type="match status" value="1"/>
</dbReference>
<evidence type="ECO:0000256" key="1">
    <source>
        <dbReference type="ARBA" id="ARBA00022490"/>
    </source>
</evidence>
<proteinExistence type="inferred from homology"/>
<dbReference type="Gene3D" id="2.30.30.180">
    <property type="entry name" value="Ribosome maturation factor RimP, C-terminal domain"/>
    <property type="match status" value="1"/>
</dbReference>
<sequence>MYMTSKIDRNPKTNPKPEKPRIRISPEITRQVIETAITLAEPVCSDEGMELIHVEYQREATGVVLRLYVDKEGGVDLEDCARLSRQLGDIFDVHLDMAGAYHLEISSPGLERPLSRPKDFERFKGKRIRIRMRRPLDGKKTITGELMGWDDGMVLVQGAVGGLVRIPHADIGKARLVYTNGEI</sequence>
<dbReference type="AlphaFoldDB" id="A0A7C4RUY1"/>
<evidence type="ECO:0000256" key="2">
    <source>
        <dbReference type="ARBA" id="ARBA00022517"/>
    </source>
</evidence>
<dbReference type="Pfam" id="PF02576">
    <property type="entry name" value="RimP_N"/>
    <property type="match status" value="1"/>
</dbReference>
<feature type="domain" description="Ribosome maturation factor RimP N-terminal" evidence="5">
    <location>
        <begin position="40"/>
        <end position="111"/>
    </location>
</feature>
<organism evidence="7">
    <name type="scientific">Desulfatirhabdium butyrativorans</name>
    <dbReference type="NCBI Taxonomy" id="340467"/>
    <lineage>
        <taxon>Bacteria</taxon>
        <taxon>Pseudomonadati</taxon>
        <taxon>Thermodesulfobacteriota</taxon>
        <taxon>Desulfobacteria</taxon>
        <taxon>Desulfobacterales</taxon>
        <taxon>Desulfatirhabdiaceae</taxon>
        <taxon>Desulfatirhabdium</taxon>
    </lineage>
</organism>